<comment type="similarity">
    <text evidence="3">Belongs to the prokaryotic molybdopterin-containing oxidoreductase family.</text>
</comment>
<dbReference type="PANTHER" id="PTHR43742:SF9">
    <property type="entry name" value="TETRATHIONATE REDUCTASE SUBUNIT A"/>
    <property type="match status" value="1"/>
</dbReference>
<evidence type="ECO:0000256" key="3">
    <source>
        <dbReference type="ARBA" id="ARBA00010312"/>
    </source>
</evidence>
<keyword evidence="9" id="KW-0560">Oxidoreductase</keyword>
<protein>
    <submittedName>
        <fullName evidence="13">Molybdopterin-dependent oxidoreductase</fullName>
    </submittedName>
</protein>
<keyword evidence="8" id="KW-0732">Signal</keyword>
<evidence type="ECO:0000256" key="5">
    <source>
        <dbReference type="ARBA" id="ARBA00022485"/>
    </source>
</evidence>
<dbReference type="InterPro" id="IPR050612">
    <property type="entry name" value="Prok_Mopterin_Oxidored"/>
</dbReference>
<dbReference type="Proteomes" id="UP000614424">
    <property type="component" value="Unassembled WGS sequence"/>
</dbReference>
<dbReference type="InterPro" id="IPR027467">
    <property type="entry name" value="MopterinOxRdtase_cofactor_BS"/>
</dbReference>
<evidence type="ECO:0000256" key="4">
    <source>
        <dbReference type="ARBA" id="ARBA00011771"/>
    </source>
</evidence>
<dbReference type="InterPro" id="IPR019546">
    <property type="entry name" value="TAT_signal_bac_arc"/>
</dbReference>
<feature type="domain" description="4Fe-4S Mo/W bis-MGD-type" evidence="12">
    <location>
        <begin position="44"/>
        <end position="100"/>
    </location>
</feature>
<dbReference type="EMBL" id="JACNJZ010000161">
    <property type="protein sequence ID" value="MBC8318444.1"/>
    <property type="molecule type" value="Genomic_DNA"/>
</dbReference>
<dbReference type="Gene3D" id="2.40.40.20">
    <property type="match status" value="1"/>
</dbReference>
<dbReference type="InterPro" id="IPR006311">
    <property type="entry name" value="TAT_signal"/>
</dbReference>
<comment type="subcellular location">
    <subcellularLocation>
        <location evidence="2">Cell envelope</location>
    </subcellularLocation>
</comment>
<evidence type="ECO:0000256" key="9">
    <source>
        <dbReference type="ARBA" id="ARBA00023002"/>
    </source>
</evidence>
<evidence type="ECO:0000256" key="1">
    <source>
        <dbReference type="ARBA" id="ARBA00001966"/>
    </source>
</evidence>
<accession>A0A8J6NH96</accession>
<evidence type="ECO:0000256" key="6">
    <source>
        <dbReference type="ARBA" id="ARBA00022505"/>
    </source>
</evidence>
<organism evidence="13 14">
    <name type="scientific">Candidatus Desulfobia pelagia</name>
    <dbReference type="NCBI Taxonomy" id="2841692"/>
    <lineage>
        <taxon>Bacteria</taxon>
        <taxon>Pseudomonadati</taxon>
        <taxon>Thermodesulfobacteriota</taxon>
        <taxon>Desulfobulbia</taxon>
        <taxon>Desulfobulbales</taxon>
        <taxon>Desulfobulbaceae</taxon>
        <taxon>Candidatus Desulfobia</taxon>
    </lineage>
</organism>
<evidence type="ECO:0000256" key="8">
    <source>
        <dbReference type="ARBA" id="ARBA00022729"/>
    </source>
</evidence>
<evidence type="ECO:0000256" key="7">
    <source>
        <dbReference type="ARBA" id="ARBA00022723"/>
    </source>
</evidence>
<dbReference type="SUPFAM" id="SSF53706">
    <property type="entry name" value="Formate dehydrogenase/DMSO reductase, domains 1-3"/>
    <property type="match status" value="1"/>
</dbReference>
<proteinExistence type="inferred from homology"/>
<dbReference type="AlphaFoldDB" id="A0A8J6NH96"/>
<dbReference type="GO" id="GO:0016491">
    <property type="term" value="F:oxidoreductase activity"/>
    <property type="evidence" value="ECO:0007669"/>
    <property type="project" value="UniProtKB-KW"/>
</dbReference>
<comment type="caution">
    <text evidence="13">The sequence shown here is derived from an EMBL/GenBank/DDBJ whole genome shotgun (WGS) entry which is preliminary data.</text>
</comment>
<dbReference type="SMART" id="SM00926">
    <property type="entry name" value="Molybdop_Fe4S4"/>
    <property type="match status" value="1"/>
</dbReference>
<dbReference type="Pfam" id="PF00384">
    <property type="entry name" value="Molybdopterin"/>
    <property type="match status" value="1"/>
</dbReference>
<dbReference type="PANTHER" id="PTHR43742">
    <property type="entry name" value="TRIMETHYLAMINE-N-OXIDE REDUCTASE"/>
    <property type="match status" value="1"/>
</dbReference>
<dbReference type="Pfam" id="PF01568">
    <property type="entry name" value="Molydop_binding"/>
    <property type="match status" value="1"/>
</dbReference>
<evidence type="ECO:0000256" key="11">
    <source>
        <dbReference type="ARBA" id="ARBA00023014"/>
    </source>
</evidence>
<dbReference type="InterPro" id="IPR006657">
    <property type="entry name" value="MoPterin_dinucl-bd_dom"/>
</dbReference>
<dbReference type="Gene3D" id="3.40.228.10">
    <property type="entry name" value="Dimethylsulfoxide Reductase, domain 2"/>
    <property type="match status" value="1"/>
</dbReference>
<dbReference type="InterPro" id="IPR009010">
    <property type="entry name" value="Asp_de-COase-like_dom_sf"/>
</dbReference>
<evidence type="ECO:0000256" key="2">
    <source>
        <dbReference type="ARBA" id="ARBA00004196"/>
    </source>
</evidence>
<dbReference type="Pfam" id="PF04879">
    <property type="entry name" value="Molybdop_Fe4S4"/>
    <property type="match status" value="1"/>
</dbReference>
<comment type="cofactor">
    <cofactor evidence="1">
        <name>[4Fe-4S] cluster</name>
        <dbReference type="ChEBI" id="CHEBI:49883"/>
    </cofactor>
</comment>
<dbReference type="GO" id="GO:0046872">
    <property type="term" value="F:metal ion binding"/>
    <property type="evidence" value="ECO:0007669"/>
    <property type="project" value="UniProtKB-KW"/>
</dbReference>
<gene>
    <name evidence="13" type="ORF">H8E41_11105</name>
</gene>
<dbReference type="InterPro" id="IPR037946">
    <property type="entry name" value="MopB_CT_Tetrathionate"/>
</dbReference>
<keyword evidence="10" id="KW-0408">Iron</keyword>
<keyword evidence="11" id="KW-0411">Iron-sulfur</keyword>
<evidence type="ECO:0000313" key="13">
    <source>
        <dbReference type="EMBL" id="MBC8318444.1"/>
    </source>
</evidence>
<dbReference type="NCBIfam" id="TIGR01409">
    <property type="entry name" value="TAT_signal_seq"/>
    <property type="match status" value="1"/>
</dbReference>
<dbReference type="Gene3D" id="3.40.50.740">
    <property type="match status" value="1"/>
</dbReference>
<evidence type="ECO:0000313" key="14">
    <source>
        <dbReference type="Proteomes" id="UP000614424"/>
    </source>
</evidence>
<keyword evidence="7" id="KW-0479">Metal-binding</keyword>
<dbReference type="CDD" id="cd02780">
    <property type="entry name" value="MopB_CT_Tetrathionate_Arsenate-R"/>
    <property type="match status" value="1"/>
</dbReference>
<keyword evidence="5" id="KW-0004">4Fe-4S</keyword>
<dbReference type="InterPro" id="IPR006656">
    <property type="entry name" value="Mopterin_OxRdtase"/>
</dbReference>
<dbReference type="Gene3D" id="2.20.25.90">
    <property type="entry name" value="ADC-like domains"/>
    <property type="match status" value="1"/>
</dbReference>
<dbReference type="GO" id="GO:0051539">
    <property type="term" value="F:4 iron, 4 sulfur cluster binding"/>
    <property type="evidence" value="ECO:0007669"/>
    <property type="project" value="UniProtKB-KW"/>
</dbReference>
<reference evidence="13 14" key="1">
    <citation type="submission" date="2020-08" db="EMBL/GenBank/DDBJ databases">
        <title>Bridging the membrane lipid divide: bacteria of the FCB group superphylum have the potential to synthesize archaeal ether lipids.</title>
        <authorList>
            <person name="Villanueva L."/>
            <person name="Von Meijenfeldt F.A.B."/>
            <person name="Westbye A.B."/>
            <person name="Yadav S."/>
            <person name="Hopmans E.C."/>
            <person name="Dutilh B.E."/>
            <person name="Sinninghe Damste J.S."/>
        </authorList>
    </citation>
    <scope>NUCLEOTIDE SEQUENCE [LARGE SCALE GENOMIC DNA]</scope>
    <source>
        <strain evidence="13">NIOZ-UU47</strain>
    </source>
</reference>
<dbReference type="GO" id="GO:0043546">
    <property type="term" value="F:molybdopterin cofactor binding"/>
    <property type="evidence" value="ECO:0007669"/>
    <property type="project" value="InterPro"/>
</dbReference>
<evidence type="ECO:0000256" key="10">
    <source>
        <dbReference type="ARBA" id="ARBA00023004"/>
    </source>
</evidence>
<dbReference type="PROSITE" id="PS51318">
    <property type="entry name" value="TAT"/>
    <property type="match status" value="1"/>
</dbReference>
<keyword evidence="6" id="KW-0500">Molybdenum</keyword>
<sequence>MKIKRRDFLKLSAATGAAATVFRKPVLNAFAETNKAALMGERPGEWKPSTCQGCTTWCPVEIFVQDGRAVKVRGNRYSKQNDGKVCPRGHMSLQQVYDPDRVKVPMKRTNPKKGRGIDPKFVPISWDEALNTIADNMMKLRNAGEPEKFALLRGRYTYMRDVIYDVLPKVFGSPNNISHSSTCAEAEKFGSFYTEGYWAYRDYDLDKTKYLLVWGCDPVSSNRMVPAAIKRLGDVIDRATVAVVDPKMNNTSAKAHEWLPVLPGTDGALALGIAHVMLTEGIWYKEFVGDFKDGENRFKPGKEVDETTFDEKESYGVVKWWNIAVKDMTPKKAAELSGVSADQIIRVAKGMGKAAPNVCVWMGPGCAMHVRGGYSAMAVHALAGITGGSDNEGGSLQTAKIPVNSLDKDLLKTFQDDLAKKHSKMKKIDQRGYLNLPALSKGKSGGGVSTNNVANGILNKDPYEMKMIVGYMNNFVFSCNGTDRWEKALASIPFTVHLTTNASEFTQFADIVLPCVVNKYEKYGFVKTKANRYATCTLLQPVIEPVWDVITDETEFPFLLSEKLKERGFPNLYDALTTMYADPETGRKAKNAKEFTEYTLKYYTAPLWDGKKDSHGDKINGWEDMKKRGMWNSEPYKYKSHWGGKYKTKTGKFEFYSETLKKALGGHAEKHSVDIDKVLEESNYTARGELAFVPHYEPPHRNGDMKEYPFVFIDYKSRLNREGRSQNCPWYYEFKHVDPGDVSHQDSLKINPADARKLGIKDGDKVRISSIGGSGECVAHLWEGVRPGTVAKAYGQGHWAYGSTAAADYSKAEARGVNNNTIIPWDIDRLSGSNARNGGHAVVKIEKV</sequence>
<evidence type="ECO:0000259" key="12">
    <source>
        <dbReference type="PROSITE" id="PS51669"/>
    </source>
</evidence>
<name>A0A8J6NH96_9BACT</name>
<dbReference type="PROSITE" id="PS51669">
    <property type="entry name" value="4FE4S_MOW_BIS_MGD"/>
    <property type="match status" value="1"/>
</dbReference>
<comment type="subunit">
    <text evidence="4">Heterodimer of a large and a small subunit.</text>
</comment>
<dbReference type="Pfam" id="PF10518">
    <property type="entry name" value="TAT_signal"/>
    <property type="match status" value="1"/>
</dbReference>
<dbReference type="GO" id="GO:0030313">
    <property type="term" value="C:cell envelope"/>
    <property type="evidence" value="ECO:0007669"/>
    <property type="project" value="UniProtKB-SubCell"/>
</dbReference>
<dbReference type="InterPro" id="IPR006963">
    <property type="entry name" value="Mopterin_OxRdtase_4Fe-4S_dom"/>
</dbReference>
<dbReference type="SUPFAM" id="SSF50692">
    <property type="entry name" value="ADC-like"/>
    <property type="match status" value="1"/>
</dbReference>
<dbReference type="PROSITE" id="PS00551">
    <property type="entry name" value="MOLYBDOPTERIN_PROK_1"/>
    <property type="match status" value="1"/>
</dbReference>